<gene>
    <name evidence="1" type="ORF">QQ91_017205</name>
</gene>
<accession>A0A0C1URY2</accession>
<reference evidence="1" key="2">
    <citation type="journal article" date="2015" name="Genome Announc.">
        <title>Draft Genome Sequence of Filamentous Marine Cyanobacterium Lyngbya confervoides Strain BDU141951.</title>
        <authorList>
            <person name="Chandrababunaidu M.M."/>
            <person name="Sen D."/>
            <person name="Tripathy S."/>
        </authorList>
    </citation>
    <scope>NUCLEOTIDE SEQUENCE</scope>
    <source>
        <strain evidence="1">BDU141951</strain>
    </source>
</reference>
<comment type="caution">
    <text evidence="1">The sequence shown here is derived from an EMBL/GenBank/DDBJ whole genome shotgun (WGS) entry which is preliminary data.</text>
</comment>
<name>A0A0C1URY2_9CYAN</name>
<dbReference type="AlphaFoldDB" id="A0A0C1URY2"/>
<sequence length="140" mass="15394">MAESAEALFEQGIEQYKAGASASELIPVFKEVCDMAPKSSPALTCLAWLYLLADKPNAALKSAQRAVKLSPQDPQGRVNLALALLETGKKGVRDHIDEAAQVMSLSAELKEEVQKNLEEGLSRKPDWKNLQRVQKWLFAS</sequence>
<dbReference type="Gene3D" id="1.25.40.10">
    <property type="entry name" value="Tetratricopeptide repeat domain"/>
    <property type="match status" value="1"/>
</dbReference>
<dbReference type="InterPro" id="IPR011990">
    <property type="entry name" value="TPR-like_helical_dom_sf"/>
</dbReference>
<proteinExistence type="predicted"/>
<evidence type="ECO:0000313" key="1">
    <source>
        <dbReference type="EMBL" id="NEV68841.1"/>
    </source>
</evidence>
<reference evidence="1" key="1">
    <citation type="submission" date="2014-11" db="EMBL/GenBank/DDBJ databases">
        <authorList>
            <person name="Malar M.C."/>
            <person name="Sen D."/>
            <person name="Tripathy S."/>
        </authorList>
    </citation>
    <scope>NUCLEOTIDE SEQUENCE</scope>
    <source>
        <strain evidence="1">BDU141951</strain>
    </source>
</reference>
<protein>
    <submittedName>
        <fullName evidence="1">Uncharacterized protein</fullName>
    </submittedName>
</protein>
<dbReference type="SUPFAM" id="SSF48452">
    <property type="entry name" value="TPR-like"/>
    <property type="match status" value="1"/>
</dbReference>
<dbReference type="EMBL" id="JTHE02000003">
    <property type="protein sequence ID" value="NEV68841.1"/>
    <property type="molecule type" value="Genomic_DNA"/>
</dbReference>
<dbReference type="InterPro" id="IPR019734">
    <property type="entry name" value="TPR_rpt"/>
</dbReference>
<organism evidence="1">
    <name type="scientific">Lyngbya confervoides BDU141951</name>
    <dbReference type="NCBI Taxonomy" id="1574623"/>
    <lineage>
        <taxon>Bacteria</taxon>
        <taxon>Bacillati</taxon>
        <taxon>Cyanobacteriota</taxon>
        <taxon>Cyanophyceae</taxon>
        <taxon>Oscillatoriophycideae</taxon>
        <taxon>Oscillatoriales</taxon>
        <taxon>Microcoleaceae</taxon>
        <taxon>Lyngbya</taxon>
    </lineage>
</organism>
<reference evidence="1" key="3">
    <citation type="submission" date="2020-02" db="EMBL/GenBank/DDBJ databases">
        <authorList>
            <person name="Sarangi A.N."/>
            <person name="Ghosh S."/>
            <person name="Mukherjee M."/>
            <person name="Tripathy S."/>
        </authorList>
    </citation>
    <scope>NUCLEOTIDE SEQUENCE</scope>
    <source>
        <strain evidence="1">BDU141951</strain>
    </source>
</reference>
<dbReference type="PROSITE" id="PS50005">
    <property type="entry name" value="TPR"/>
    <property type="match status" value="1"/>
</dbReference>